<keyword evidence="2" id="KW-1185">Reference proteome</keyword>
<evidence type="ECO:0000313" key="1">
    <source>
        <dbReference type="EMBL" id="KAJ4708986.1"/>
    </source>
</evidence>
<sequence>MLIAMCIAMLVTTGLGELTTTNQFIQIPGLLTPIPDVIKCWSSLTSILSCLTEVYGSFLLGQIGKIGPICCEAINEINDNCWPKMFPLNPFFPSLLKNFCAAPLPLAIGARMFSGQKPLIPFPRFPVNVTEIKECWSPITSTEGCILEVYKSLTSGHITTSINPACCKHVPGIKDKCWHKMFPFNPFFPPLLKGTCSKVIAAAPTPTPTPKSD</sequence>
<evidence type="ECO:0000313" key="2">
    <source>
        <dbReference type="Proteomes" id="UP001164539"/>
    </source>
</evidence>
<organism evidence="1 2">
    <name type="scientific">Melia azedarach</name>
    <name type="common">Chinaberry tree</name>
    <dbReference type="NCBI Taxonomy" id="155640"/>
    <lineage>
        <taxon>Eukaryota</taxon>
        <taxon>Viridiplantae</taxon>
        <taxon>Streptophyta</taxon>
        <taxon>Embryophyta</taxon>
        <taxon>Tracheophyta</taxon>
        <taxon>Spermatophyta</taxon>
        <taxon>Magnoliopsida</taxon>
        <taxon>eudicotyledons</taxon>
        <taxon>Gunneridae</taxon>
        <taxon>Pentapetalae</taxon>
        <taxon>rosids</taxon>
        <taxon>malvids</taxon>
        <taxon>Sapindales</taxon>
        <taxon>Meliaceae</taxon>
        <taxon>Melia</taxon>
    </lineage>
</organism>
<protein>
    <submittedName>
        <fullName evidence="1">ECA1 gametogenesis related family protein</fullName>
    </submittedName>
</protein>
<proteinExistence type="predicted"/>
<comment type="caution">
    <text evidence="1">The sequence shown here is derived from an EMBL/GenBank/DDBJ whole genome shotgun (WGS) entry which is preliminary data.</text>
</comment>
<dbReference type="Proteomes" id="UP001164539">
    <property type="component" value="Chromosome 10"/>
</dbReference>
<name>A0ACC1XCH7_MELAZ</name>
<accession>A0ACC1XCH7</accession>
<gene>
    <name evidence="1" type="ORF">OWV82_018847</name>
</gene>
<dbReference type="EMBL" id="CM051403">
    <property type="protein sequence ID" value="KAJ4708986.1"/>
    <property type="molecule type" value="Genomic_DNA"/>
</dbReference>
<reference evidence="1 2" key="1">
    <citation type="journal article" date="2023" name="Science">
        <title>Complex scaffold remodeling in plant triterpene biosynthesis.</title>
        <authorList>
            <person name="De La Pena R."/>
            <person name="Hodgson H."/>
            <person name="Liu J.C."/>
            <person name="Stephenson M.J."/>
            <person name="Martin A.C."/>
            <person name="Owen C."/>
            <person name="Harkess A."/>
            <person name="Leebens-Mack J."/>
            <person name="Jimenez L.E."/>
            <person name="Osbourn A."/>
            <person name="Sattely E.S."/>
        </authorList>
    </citation>
    <scope>NUCLEOTIDE SEQUENCE [LARGE SCALE GENOMIC DNA]</scope>
    <source>
        <strain evidence="2">cv. JPN11</strain>
        <tissue evidence="1">Leaf</tissue>
    </source>
</reference>